<sequence length="115" mass="12810">MDLVALLERRLPSSRLQVYVGESTGRYRTLDMTRPGVTVLTRASVKGLDFDAVLVPDTHLDADDDPTGAGLRMLYYVLVTRARTHLFLGYTGETEPPLLAAVPATDLVRNEDHRR</sequence>
<gene>
    <name evidence="1" type="ORF">FE633_04610</name>
</gene>
<dbReference type="SUPFAM" id="SSF52540">
    <property type="entry name" value="P-loop containing nucleoside triphosphate hydrolases"/>
    <property type="match status" value="1"/>
</dbReference>
<name>A0A5R9FTG2_9ACTN</name>
<evidence type="ECO:0000313" key="2">
    <source>
        <dbReference type="Proteomes" id="UP000305906"/>
    </source>
</evidence>
<dbReference type="EMBL" id="VBZC01000004">
    <property type="protein sequence ID" value="TLS47317.1"/>
    <property type="molecule type" value="Genomic_DNA"/>
</dbReference>
<evidence type="ECO:0000313" key="1">
    <source>
        <dbReference type="EMBL" id="TLS47317.1"/>
    </source>
</evidence>
<protein>
    <submittedName>
        <fullName evidence="1">Uncharacterized protein</fullName>
    </submittedName>
</protein>
<dbReference type="RefSeq" id="WP_138043768.1">
    <property type="nucleotide sequence ID" value="NZ_VBZC01000004.1"/>
</dbReference>
<dbReference type="AlphaFoldDB" id="A0A5R9FTG2"/>
<keyword evidence="2" id="KW-1185">Reference proteome</keyword>
<dbReference type="Gene3D" id="3.40.50.300">
    <property type="entry name" value="P-loop containing nucleotide triphosphate hydrolases"/>
    <property type="match status" value="1"/>
</dbReference>
<comment type="caution">
    <text evidence="1">The sequence shown here is derived from an EMBL/GenBank/DDBJ whole genome shotgun (WGS) entry which is preliminary data.</text>
</comment>
<dbReference type="InterPro" id="IPR027417">
    <property type="entry name" value="P-loop_NTPase"/>
</dbReference>
<organism evidence="1 2">
    <name type="scientific">Streptomyces montanus</name>
    <dbReference type="NCBI Taxonomy" id="2580423"/>
    <lineage>
        <taxon>Bacteria</taxon>
        <taxon>Bacillati</taxon>
        <taxon>Actinomycetota</taxon>
        <taxon>Actinomycetes</taxon>
        <taxon>Kitasatosporales</taxon>
        <taxon>Streptomycetaceae</taxon>
        <taxon>Streptomyces</taxon>
    </lineage>
</organism>
<dbReference type="Proteomes" id="UP000305906">
    <property type="component" value="Unassembled WGS sequence"/>
</dbReference>
<proteinExistence type="predicted"/>
<accession>A0A5R9FTG2</accession>
<reference evidence="1 2" key="1">
    <citation type="submission" date="2019-05" db="EMBL/GenBank/DDBJ databases">
        <title>Streptomyces sp. NEAU-C151, a novel actinomycete isolated from soil.</title>
        <authorList>
            <person name="Han L."/>
            <person name="Jiang H."/>
        </authorList>
    </citation>
    <scope>NUCLEOTIDE SEQUENCE [LARGE SCALE GENOMIC DNA]</scope>
    <source>
        <strain evidence="1 2">NEAU-C151</strain>
    </source>
</reference>